<dbReference type="GO" id="GO:0043103">
    <property type="term" value="P:hypoxanthine salvage"/>
    <property type="evidence" value="ECO:0007669"/>
    <property type="project" value="TreeGrafter"/>
</dbReference>
<evidence type="ECO:0000256" key="3">
    <source>
        <dbReference type="ARBA" id="ARBA00012784"/>
    </source>
</evidence>
<dbReference type="GO" id="GO:0009897">
    <property type="term" value="C:external side of plasma membrane"/>
    <property type="evidence" value="ECO:0007669"/>
    <property type="project" value="TreeGrafter"/>
</dbReference>
<evidence type="ECO:0000313" key="8">
    <source>
        <dbReference type="EMBL" id="OHS93290.1"/>
    </source>
</evidence>
<comment type="cofactor">
    <cofactor evidence="1">
        <name>Zn(2+)</name>
        <dbReference type="ChEBI" id="CHEBI:29105"/>
    </cofactor>
</comment>
<keyword evidence="9" id="KW-1185">Reference proteome</keyword>
<dbReference type="InterPro" id="IPR001365">
    <property type="entry name" value="A_deaminase_dom"/>
</dbReference>
<keyword evidence="4" id="KW-0479">Metal-binding</keyword>
<dbReference type="Gene3D" id="3.20.20.140">
    <property type="entry name" value="Metal-dependent hydrolases"/>
    <property type="match status" value="2"/>
</dbReference>
<dbReference type="GO" id="GO:0060169">
    <property type="term" value="P:negative regulation of adenosine receptor signaling pathway"/>
    <property type="evidence" value="ECO:0007669"/>
    <property type="project" value="TreeGrafter"/>
</dbReference>
<evidence type="ECO:0000256" key="5">
    <source>
        <dbReference type="ARBA" id="ARBA00022801"/>
    </source>
</evidence>
<dbReference type="InterPro" id="IPR032466">
    <property type="entry name" value="Metal_Hydrolase"/>
</dbReference>
<dbReference type="PANTHER" id="PTHR11409">
    <property type="entry name" value="ADENOSINE DEAMINASE"/>
    <property type="match status" value="1"/>
</dbReference>
<evidence type="ECO:0000259" key="7">
    <source>
        <dbReference type="Pfam" id="PF00962"/>
    </source>
</evidence>
<sequence>MIIYDDKFSCIDVTLNSIQLKSEFSNDNFELTFFTSFLLLPIRIMSSKLTLEIIRKLPKAELHCHLDGYLRPQTVIELAKEQNVKLPTTDIEKLTGLMTAPMDCPDLPTYLQCFDIVNLVLQQPYAITRIFYEACEDASADGISYIELRFAPALHTLNGHSYSQILEAAIEGCILAEEKLPITPRIICCAMRHMSPDINAEIAEICWRYRHRYVVGFDLAGPEFGFPPQKHVKAFRTVRSKSLSVTIHAGEAFGAKSVEQALKCSAQRIGHGTRIVEDERVLNEVIDRRLPIECCVSSNVQTKAVLKLEDHPIKKLFDLGVRTVPCTDNPTVSGVTLSGEYLLLQDQFKFSVAEIIKMIDYGFRAAFVPEAMKKRLRVEAFVRAIQVLQENNIDITEIINNANYYAKLGLTVPPKFIPPTENPPLTLALLQQMPKCDLDCRVNGSVPLTLLFKFYQELPESEKSHLPKFTTLEELTKYILEENEETFHEKAKSLAISLLQTEENIREGINGILFEAFVDKIVYMELTICPLNHTKYLKAEQVIDVVLDECNKFTEGKDMKVKLVLNVNIDKLTPLDAQRIAELCVLYKEKGVVGFMTTTGEIYADDMRFYQATFDYLHDNFVPVTVFAGETDSRSVTCALNQGHARRISGGFKIAQSESLLNDVTSHNNAVLIGGGSRRMENAVNGWDKSPCRFFFDFGVRVAFCSIHHSFQNMTRSQQLFELAQSSGFDALSMLQIIDSTFGSINMHYKVANEYQKMFWIESIKILKGNGFTKTMNYTFFKE</sequence>
<dbReference type="CDD" id="cd01320">
    <property type="entry name" value="ADA"/>
    <property type="match status" value="1"/>
</dbReference>
<dbReference type="PANTHER" id="PTHR11409:SF43">
    <property type="entry name" value="ADENOSINE DEAMINASE"/>
    <property type="match status" value="1"/>
</dbReference>
<dbReference type="AlphaFoldDB" id="A0A1J4J1J0"/>
<dbReference type="InterPro" id="IPR006330">
    <property type="entry name" value="Ado/ade_deaminase"/>
</dbReference>
<name>A0A1J4J1J0_9EUKA</name>
<dbReference type="GeneID" id="94831009"/>
<dbReference type="VEuPathDB" id="TrichDB:TRFO_11906"/>
<evidence type="ECO:0000313" key="9">
    <source>
        <dbReference type="Proteomes" id="UP000179807"/>
    </source>
</evidence>
<reference evidence="8" key="1">
    <citation type="submission" date="2016-10" db="EMBL/GenBank/DDBJ databases">
        <authorList>
            <person name="Benchimol M."/>
            <person name="Almeida L.G."/>
            <person name="Vasconcelos A.T."/>
            <person name="Perreira-Neves A."/>
            <person name="Rosa I.A."/>
            <person name="Tasca T."/>
            <person name="Bogo M.R."/>
            <person name="de Souza W."/>
        </authorList>
    </citation>
    <scope>NUCLEOTIDE SEQUENCE [LARGE SCALE GENOMIC DNA]</scope>
    <source>
        <strain evidence="8">K</strain>
    </source>
</reference>
<dbReference type="EC" id="3.5.4.4" evidence="3"/>
<evidence type="ECO:0000256" key="1">
    <source>
        <dbReference type="ARBA" id="ARBA00001947"/>
    </source>
</evidence>
<gene>
    <name evidence="8" type="ORF">TRFO_11906</name>
</gene>
<dbReference type="RefSeq" id="XP_068346427.1">
    <property type="nucleotide sequence ID" value="XM_068496305.1"/>
</dbReference>
<evidence type="ECO:0000256" key="4">
    <source>
        <dbReference type="ARBA" id="ARBA00022723"/>
    </source>
</evidence>
<comment type="similarity">
    <text evidence="2">Belongs to the metallo-dependent hydrolases superfamily. Adenosine and AMP deaminases family.</text>
</comment>
<evidence type="ECO:0000256" key="2">
    <source>
        <dbReference type="ARBA" id="ARBA00006676"/>
    </source>
</evidence>
<comment type="caution">
    <text evidence="8">The sequence shown here is derived from an EMBL/GenBank/DDBJ whole genome shotgun (WGS) entry which is preliminary data.</text>
</comment>
<dbReference type="Proteomes" id="UP000179807">
    <property type="component" value="Unassembled WGS sequence"/>
</dbReference>
<dbReference type="Pfam" id="PF00962">
    <property type="entry name" value="A_deaminase"/>
    <property type="match status" value="2"/>
</dbReference>
<dbReference type="GO" id="GO:0046103">
    <property type="term" value="P:inosine biosynthetic process"/>
    <property type="evidence" value="ECO:0007669"/>
    <property type="project" value="TreeGrafter"/>
</dbReference>
<feature type="domain" description="Adenosine deaminase" evidence="7">
    <location>
        <begin position="58"/>
        <end position="377"/>
    </location>
</feature>
<keyword evidence="5" id="KW-0378">Hydrolase</keyword>
<evidence type="ECO:0000256" key="6">
    <source>
        <dbReference type="ARBA" id="ARBA00022833"/>
    </source>
</evidence>
<keyword evidence="6" id="KW-0862">Zinc</keyword>
<accession>A0A1J4J1J0</accession>
<protein>
    <recommendedName>
        <fullName evidence="3">adenosine deaminase</fullName>
        <ecNumber evidence="3">3.5.4.4</ecNumber>
    </recommendedName>
</protein>
<feature type="domain" description="Adenosine deaminase" evidence="7">
    <location>
        <begin position="434"/>
        <end position="731"/>
    </location>
</feature>
<organism evidence="8 9">
    <name type="scientific">Tritrichomonas foetus</name>
    <dbReference type="NCBI Taxonomy" id="1144522"/>
    <lineage>
        <taxon>Eukaryota</taxon>
        <taxon>Metamonada</taxon>
        <taxon>Parabasalia</taxon>
        <taxon>Tritrichomonadida</taxon>
        <taxon>Tritrichomonadidae</taxon>
        <taxon>Tritrichomonas</taxon>
    </lineage>
</organism>
<dbReference type="GO" id="GO:0004000">
    <property type="term" value="F:adenosine deaminase activity"/>
    <property type="evidence" value="ECO:0007669"/>
    <property type="project" value="TreeGrafter"/>
</dbReference>
<dbReference type="GO" id="GO:0006154">
    <property type="term" value="P:adenosine catabolic process"/>
    <property type="evidence" value="ECO:0007669"/>
    <property type="project" value="TreeGrafter"/>
</dbReference>
<proteinExistence type="inferred from homology"/>
<dbReference type="GO" id="GO:0005829">
    <property type="term" value="C:cytosol"/>
    <property type="evidence" value="ECO:0007669"/>
    <property type="project" value="TreeGrafter"/>
</dbReference>
<dbReference type="EMBL" id="MLAK01001415">
    <property type="protein sequence ID" value="OHS93290.1"/>
    <property type="molecule type" value="Genomic_DNA"/>
</dbReference>
<dbReference type="OrthoDB" id="272271at2759"/>
<dbReference type="FunFam" id="3.20.20.140:FF:000091">
    <property type="entry name" value="Probable adenosine deaminase"/>
    <property type="match status" value="1"/>
</dbReference>
<dbReference type="GO" id="GO:0046872">
    <property type="term" value="F:metal ion binding"/>
    <property type="evidence" value="ECO:0007669"/>
    <property type="project" value="UniProtKB-KW"/>
</dbReference>
<dbReference type="NCBIfam" id="TIGR01430">
    <property type="entry name" value="aden_deam"/>
    <property type="match status" value="1"/>
</dbReference>
<dbReference type="SUPFAM" id="SSF51556">
    <property type="entry name" value="Metallo-dependent hydrolases"/>
    <property type="match status" value="2"/>
</dbReference>